<dbReference type="InterPro" id="IPR038169">
    <property type="entry name" value="DC-UbP/UBTD2_N_sf"/>
</dbReference>
<evidence type="ECO:0000313" key="4">
    <source>
        <dbReference type="Proteomes" id="UP000233524"/>
    </source>
</evidence>
<dbReference type="InterPro" id="IPR000626">
    <property type="entry name" value="Ubiquitin-like_dom"/>
</dbReference>
<protein>
    <recommendedName>
        <fullName evidence="2">Ubiquitin-like domain-containing protein</fullName>
    </recommendedName>
</protein>
<evidence type="ECO:0000259" key="2">
    <source>
        <dbReference type="PROSITE" id="PS50053"/>
    </source>
</evidence>
<comment type="caution">
    <text evidence="3">The sequence shown here is derived from an EMBL/GenBank/DDBJ whole genome shotgun (WGS) entry which is preliminary data.</text>
</comment>
<sequence length="307" mass="34005">MGCCPSRPSGDDSPYVDGVTSASSHAINAQPPTQEQPSTDETIQTTTTGPASGAARRRRRSQQPLDQHINKPLRRHVWASKNRRWTRAAIDKERSEFFDTRVTGRPEVWATLHAVLQMLWTPESEGASGGGGGENLATAQSILDAAEITLPTGNLAQGAYDSLGNYYAFHEWVISDPTNMVEDTPDEATETIEDDDTKRIPTFEESDEPDEEEACRRREEKGKAVVDVRDLITVYARLSENSRDVKVSVGKSDTVRVVARKILEESELPGDRNIRIAYLGKILKDNASLEDQGWKTGHVINALVFTR</sequence>
<dbReference type="InterPro" id="IPR029071">
    <property type="entry name" value="Ubiquitin-like_domsf"/>
</dbReference>
<dbReference type="STRING" id="41688.A0A2N3N2P2"/>
<dbReference type="EMBL" id="NLAX01001033">
    <property type="protein sequence ID" value="PKS06684.1"/>
    <property type="molecule type" value="Genomic_DNA"/>
</dbReference>
<feature type="compositionally biased region" description="Polar residues" evidence="1">
    <location>
        <begin position="20"/>
        <end position="43"/>
    </location>
</feature>
<dbReference type="Pfam" id="PF16455">
    <property type="entry name" value="UBD"/>
    <property type="match status" value="1"/>
</dbReference>
<organism evidence="3 4">
    <name type="scientific">Lomentospora prolificans</name>
    <dbReference type="NCBI Taxonomy" id="41688"/>
    <lineage>
        <taxon>Eukaryota</taxon>
        <taxon>Fungi</taxon>
        <taxon>Dikarya</taxon>
        <taxon>Ascomycota</taxon>
        <taxon>Pezizomycotina</taxon>
        <taxon>Sordariomycetes</taxon>
        <taxon>Hypocreomycetidae</taxon>
        <taxon>Microascales</taxon>
        <taxon>Microascaceae</taxon>
        <taxon>Lomentospora</taxon>
    </lineage>
</organism>
<proteinExistence type="predicted"/>
<gene>
    <name evidence="3" type="ORF">jhhlp_006758</name>
</gene>
<reference evidence="3 4" key="1">
    <citation type="journal article" date="2017" name="G3 (Bethesda)">
        <title>First Draft Genome Sequence of the Pathogenic Fungus Lomentospora prolificans (Formerly Scedosporium prolificans).</title>
        <authorList>
            <person name="Luo R."/>
            <person name="Zimin A."/>
            <person name="Workman R."/>
            <person name="Fan Y."/>
            <person name="Pertea G."/>
            <person name="Grossman N."/>
            <person name="Wear M.P."/>
            <person name="Jia B."/>
            <person name="Miller H."/>
            <person name="Casadevall A."/>
            <person name="Timp W."/>
            <person name="Zhang S.X."/>
            <person name="Salzberg S.L."/>
        </authorList>
    </citation>
    <scope>NUCLEOTIDE SEQUENCE [LARGE SCALE GENOMIC DNA]</scope>
    <source>
        <strain evidence="3 4">JHH-5317</strain>
    </source>
</reference>
<dbReference type="InterPro" id="IPR039869">
    <property type="entry name" value="UBTD1/2"/>
</dbReference>
<evidence type="ECO:0000256" key="1">
    <source>
        <dbReference type="SAM" id="MobiDB-lite"/>
    </source>
</evidence>
<dbReference type="InterPro" id="IPR032752">
    <property type="entry name" value="DC-UbP/UBTD2_N"/>
</dbReference>
<dbReference type="Pfam" id="PF00240">
    <property type="entry name" value="ubiquitin"/>
    <property type="match status" value="1"/>
</dbReference>
<dbReference type="Gene3D" id="1.20.225.20">
    <property type="entry name" value="Ub domain-containing protein, DC-UbP/UBTD2, N-terminal domain"/>
    <property type="match status" value="1"/>
</dbReference>
<feature type="compositionally biased region" description="Low complexity" evidence="1">
    <location>
        <begin position="44"/>
        <end position="54"/>
    </location>
</feature>
<dbReference type="OrthoDB" id="1640476at2759"/>
<keyword evidence="4" id="KW-1185">Reference proteome</keyword>
<accession>A0A2N3N2P2</accession>
<dbReference type="PANTHER" id="PTHR13609">
    <property type="entry name" value="UBIQUITIN DOMAIN CONTAINING 1 PROTEIN-RELATED"/>
    <property type="match status" value="1"/>
</dbReference>
<dbReference type="Gene3D" id="3.10.20.90">
    <property type="entry name" value="Phosphatidylinositol 3-kinase Catalytic Subunit, Chain A, domain 1"/>
    <property type="match status" value="1"/>
</dbReference>
<dbReference type="Proteomes" id="UP000233524">
    <property type="component" value="Unassembled WGS sequence"/>
</dbReference>
<dbReference type="SUPFAM" id="SSF54236">
    <property type="entry name" value="Ubiquitin-like"/>
    <property type="match status" value="1"/>
</dbReference>
<dbReference type="InParanoid" id="A0A2N3N2P2"/>
<dbReference type="VEuPathDB" id="FungiDB:jhhlp_006758"/>
<dbReference type="PROSITE" id="PS50053">
    <property type="entry name" value="UBIQUITIN_2"/>
    <property type="match status" value="1"/>
</dbReference>
<feature type="region of interest" description="Disordered" evidence="1">
    <location>
        <begin position="1"/>
        <end position="73"/>
    </location>
</feature>
<feature type="domain" description="Ubiquitin-like" evidence="2">
    <location>
        <begin position="232"/>
        <end position="307"/>
    </location>
</feature>
<evidence type="ECO:0000313" key="3">
    <source>
        <dbReference type="EMBL" id="PKS06684.1"/>
    </source>
</evidence>
<name>A0A2N3N2P2_9PEZI</name>
<dbReference type="AlphaFoldDB" id="A0A2N3N2P2"/>